<dbReference type="OrthoDB" id="5566524at2"/>
<gene>
    <name evidence="1" type="ORF">C8D91_2516</name>
</gene>
<dbReference type="Pfam" id="PF10972">
    <property type="entry name" value="CsiV"/>
    <property type="match status" value="1"/>
</dbReference>
<dbReference type="Proteomes" id="UP000295724">
    <property type="component" value="Unassembled WGS sequence"/>
</dbReference>
<evidence type="ECO:0000313" key="1">
    <source>
        <dbReference type="EMBL" id="TDR17458.1"/>
    </source>
</evidence>
<dbReference type="InterPro" id="IPR021241">
    <property type="entry name" value="CsiV"/>
</dbReference>
<keyword evidence="2" id="KW-1185">Reference proteome</keyword>
<comment type="caution">
    <text evidence="1">The sequence shown here is derived from an EMBL/GenBank/DDBJ whole genome shotgun (WGS) entry which is preliminary data.</text>
</comment>
<dbReference type="EMBL" id="SNZB01000006">
    <property type="protein sequence ID" value="TDR17458.1"/>
    <property type="molecule type" value="Genomic_DNA"/>
</dbReference>
<proteinExistence type="predicted"/>
<protein>
    <submittedName>
        <fullName evidence="1">Peptidoglycan-binding protein CsiV</fullName>
    </submittedName>
</protein>
<dbReference type="RefSeq" id="WP_099018827.1">
    <property type="nucleotide sequence ID" value="NZ_NIHB01000002.1"/>
</dbReference>
<sequence length="269" mass="30800">MKKILVSLICVFSGVDAQEYIQLTDQNQAYDVEVIVFARNLSQPNANTIKPQITDLDVVTKDLYKNSSDLPLFISTATEEPTVNNENVDENWQVPLNDNAIKMEALVWLYISQNMSHPVIERLKNNPIITPLFHQKWRQPATDFLSPVFVAVSNIKTKPATSTDAIQVPQRPSTQAIGDYEPRNSLNVETVVHPDFSFEGVVSFSKQRYTHFQAKINYYRLDEEGQQLIYSINQKTRVELGHWQYFDHQQFGVLAKVTPVENVKNEVSQ</sequence>
<reference evidence="1 2" key="1">
    <citation type="submission" date="2019-03" db="EMBL/GenBank/DDBJ databases">
        <title>Genomic Encyclopedia of Type Strains, Phase IV (KMG-IV): sequencing the most valuable type-strain genomes for metagenomic binning, comparative biology and taxonomic classification.</title>
        <authorList>
            <person name="Goeker M."/>
        </authorList>
    </citation>
    <scope>NUCLEOTIDE SEQUENCE [LARGE SCALE GENOMIC DNA]</scope>
    <source>
        <strain evidence="1 2">DSM 25488</strain>
    </source>
</reference>
<dbReference type="AlphaFoldDB" id="A0A4R6XMX4"/>
<name>A0A4R6XMX4_9GAMM</name>
<organism evidence="1 2">
    <name type="scientific">Marinicella litoralis</name>
    <dbReference type="NCBI Taxonomy" id="644220"/>
    <lineage>
        <taxon>Bacteria</taxon>
        <taxon>Pseudomonadati</taxon>
        <taxon>Pseudomonadota</taxon>
        <taxon>Gammaproteobacteria</taxon>
        <taxon>Lysobacterales</taxon>
        <taxon>Marinicellaceae</taxon>
        <taxon>Marinicella</taxon>
    </lineage>
</organism>
<evidence type="ECO:0000313" key="2">
    <source>
        <dbReference type="Proteomes" id="UP000295724"/>
    </source>
</evidence>
<accession>A0A4R6XMX4</accession>